<dbReference type="Gene3D" id="2.160.20.80">
    <property type="entry name" value="E3 ubiquitin-protein ligase SopA"/>
    <property type="match status" value="2"/>
</dbReference>
<dbReference type="Proteomes" id="UP000294824">
    <property type="component" value="Unassembled WGS sequence"/>
</dbReference>
<feature type="domain" description="TIR" evidence="1">
    <location>
        <begin position="293"/>
        <end position="417"/>
    </location>
</feature>
<dbReference type="EMBL" id="SORL01000010">
    <property type="protein sequence ID" value="TDY60926.1"/>
    <property type="molecule type" value="Genomic_DNA"/>
</dbReference>
<comment type="caution">
    <text evidence="2">The sequence shown here is derived from an EMBL/GenBank/DDBJ whole genome shotgun (WGS) entry which is preliminary data.</text>
</comment>
<sequence length="452" mass="52694">MDIEGYLTFTELTTFFKDSNKTDLKIDEQSISKGHPISLGDTYDERTIVNKKITGSKLKSLQVQGVKFFECKFYDCDLTGTLFWMTTFENCIFENTVLERAVFRKSQLISTEINNCKCRFYLNISESYIYDSVFNHCYFEGLEISGTDTVSTVFYKTVIDSARYQANFSYGYLMKVTPEEYLDEEDKMKLQNIEVNEDLVFEDCNIQYSLFKSVEFIDTFFKGCELSKNTFSDCILFDYNFDETNNKKGWGTNSIDIKTLNESENLSKDLLKKIFNQEERVQQLIKNELSNKIMSSVFISYSLKDAKIANAINQFLKDNNVSTFLWEKNALGGQPLKSIMKSNIDSNDRLLFIASGNSLKSEACHYELTQGRKKQDKLWKTILFPIHIDSFLFDIDFDDIRPKPKKDEFWENIQELRDINSLDFTEFKSGIAKNKKEFEEKMNSLLESLKIN</sequence>
<dbReference type="GO" id="GO:0007165">
    <property type="term" value="P:signal transduction"/>
    <property type="evidence" value="ECO:0007669"/>
    <property type="project" value="InterPro"/>
</dbReference>
<gene>
    <name evidence="2" type="ORF">DFQ06_2933</name>
</gene>
<dbReference type="InterPro" id="IPR000157">
    <property type="entry name" value="TIR_dom"/>
</dbReference>
<dbReference type="Pfam" id="PF00805">
    <property type="entry name" value="Pentapeptide"/>
    <property type="match status" value="1"/>
</dbReference>
<dbReference type="PROSITE" id="PS50104">
    <property type="entry name" value="TIR"/>
    <property type="match status" value="1"/>
</dbReference>
<keyword evidence="3" id="KW-1185">Reference proteome</keyword>
<dbReference type="SUPFAM" id="SSF141571">
    <property type="entry name" value="Pentapeptide repeat-like"/>
    <property type="match status" value="1"/>
</dbReference>
<evidence type="ECO:0000313" key="3">
    <source>
        <dbReference type="Proteomes" id="UP000294824"/>
    </source>
</evidence>
<protein>
    <submittedName>
        <fullName evidence="2">Pentapeptide repeat protein</fullName>
    </submittedName>
</protein>
<dbReference type="InterPro" id="IPR001646">
    <property type="entry name" value="5peptide_repeat"/>
</dbReference>
<organism evidence="2 3">
    <name type="scientific">Algibacter lectus</name>
    <dbReference type="NCBI Taxonomy" id="221126"/>
    <lineage>
        <taxon>Bacteria</taxon>
        <taxon>Pseudomonadati</taxon>
        <taxon>Bacteroidota</taxon>
        <taxon>Flavobacteriia</taxon>
        <taxon>Flavobacteriales</taxon>
        <taxon>Flavobacteriaceae</taxon>
        <taxon>Algibacter</taxon>
    </lineage>
</organism>
<reference evidence="2 3" key="1">
    <citation type="submission" date="2019-03" db="EMBL/GenBank/DDBJ databases">
        <title>Genomic Encyclopedia of Type Strains, Phase III (KMG-III): the genomes of soil and plant-associated and newly described type strains.</title>
        <authorList>
            <person name="Whitman W."/>
        </authorList>
    </citation>
    <scope>NUCLEOTIDE SEQUENCE [LARGE SCALE GENOMIC DNA]</scope>
    <source>
        <strain evidence="2 3">CECT 8301</strain>
    </source>
</reference>
<dbReference type="Gene3D" id="3.40.50.10140">
    <property type="entry name" value="Toll/interleukin-1 receptor homology (TIR) domain"/>
    <property type="match status" value="1"/>
</dbReference>
<evidence type="ECO:0000313" key="2">
    <source>
        <dbReference type="EMBL" id="TDY60926.1"/>
    </source>
</evidence>
<evidence type="ECO:0000259" key="1">
    <source>
        <dbReference type="PROSITE" id="PS50104"/>
    </source>
</evidence>
<dbReference type="Pfam" id="PF13676">
    <property type="entry name" value="TIR_2"/>
    <property type="match status" value="1"/>
</dbReference>
<dbReference type="SUPFAM" id="SSF52200">
    <property type="entry name" value="Toll/Interleukin receptor TIR domain"/>
    <property type="match status" value="1"/>
</dbReference>
<dbReference type="AlphaFoldDB" id="A0A4R8MB40"/>
<accession>A0A4R8MB40</accession>
<dbReference type="RefSeq" id="WP_133968342.1">
    <property type="nucleotide sequence ID" value="NZ_SORL01000010.1"/>
</dbReference>
<proteinExistence type="predicted"/>
<dbReference type="InterPro" id="IPR035897">
    <property type="entry name" value="Toll_tir_struct_dom_sf"/>
</dbReference>
<name>A0A4R8MB40_9FLAO</name>